<dbReference type="EMBL" id="SRSD01000008">
    <property type="protein sequence ID" value="KAA0889806.1"/>
    <property type="molecule type" value="Genomic_DNA"/>
</dbReference>
<dbReference type="InterPro" id="IPR050765">
    <property type="entry name" value="Riboflavin_Biosynth_HTPR"/>
</dbReference>
<protein>
    <submittedName>
        <fullName evidence="2">Dihydrofolate reductase</fullName>
    </submittedName>
</protein>
<organism evidence="2 3">
    <name type="scientific">Oryzomonas rubra</name>
    <dbReference type="NCBI Taxonomy" id="2509454"/>
    <lineage>
        <taxon>Bacteria</taxon>
        <taxon>Pseudomonadati</taxon>
        <taxon>Thermodesulfobacteriota</taxon>
        <taxon>Desulfuromonadia</taxon>
        <taxon>Geobacterales</taxon>
        <taxon>Geobacteraceae</taxon>
        <taxon>Oryzomonas</taxon>
    </lineage>
</organism>
<dbReference type="Proteomes" id="UP000324298">
    <property type="component" value="Unassembled WGS sequence"/>
</dbReference>
<comment type="caution">
    <text evidence="2">The sequence shown here is derived from an EMBL/GenBank/DDBJ whole genome shotgun (WGS) entry which is preliminary data.</text>
</comment>
<evidence type="ECO:0000259" key="1">
    <source>
        <dbReference type="Pfam" id="PF01872"/>
    </source>
</evidence>
<dbReference type="Gene3D" id="3.40.430.10">
    <property type="entry name" value="Dihydrofolate Reductase, subunit A"/>
    <property type="match status" value="1"/>
</dbReference>
<dbReference type="Pfam" id="PF01872">
    <property type="entry name" value="RibD_C"/>
    <property type="match status" value="1"/>
</dbReference>
<dbReference type="AlphaFoldDB" id="A0A5A9X9Y2"/>
<feature type="domain" description="Bacterial bifunctional deaminase-reductase C-terminal" evidence="1">
    <location>
        <begin position="2"/>
        <end position="182"/>
    </location>
</feature>
<keyword evidence="3" id="KW-1185">Reference proteome</keyword>
<dbReference type="InterPro" id="IPR024072">
    <property type="entry name" value="DHFR-like_dom_sf"/>
</dbReference>
<sequence length="191" mass="21171">MRKLISGMKITVDGKFEGPQGYAEWVEAWSDDYGVMPEVDACLLGGGMYPGYEQYWTGIQNEPDKPAWITGNPPTPAELEWARFIAQTPHYVLSRTLTSALWPNTSFIRGLEEIAALKQRSGKDIYLIGGARTTASLIDAGLVDELRLIIYPLIAGEGKGLFATTERCRGLELRKVQQLQCGRVSLIYGID</sequence>
<dbReference type="SUPFAM" id="SSF53597">
    <property type="entry name" value="Dihydrofolate reductase-like"/>
    <property type="match status" value="1"/>
</dbReference>
<dbReference type="PANTHER" id="PTHR38011">
    <property type="entry name" value="DIHYDROFOLATE REDUCTASE FAMILY PROTEIN (AFU_ORTHOLOGUE AFUA_8G06820)"/>
    <property type="match status" value="1"/>
</dbReference>
<evidence type="ECO:0000313" key="3">
    <source>
        <dbReference type="Proteomes" id="UP000324298"/>
    </source>
</evidence>
<proteinExistence type="predicted"/>
<dbReference type="InterPro" id="IPR002734">
    <property type="entry name" value="RibDG_C"/>
</dbReference>
<dbReference type="PANTHER" id="PTHR38011:SF11">
    <property type="entry name" value="2,5-DIAMINO-6-RIBOSYLAMINO-4(3H)-PYRIMIDINONE 5'-PHOSPHATE REDUCTASE"/>
    <property type="match status" value="1"/>
</dbReference>
<dbReference type="RefSeq" id="WP_149308397.1">
    <property type="nucleotide sequence ID" value="NZ_SRSD01000008.1"/>
</dbReference>
<accession>A0A5A9X9Y2</accession>
<reference evidence="2 3" key="1">
    <citation type="submission" date="2019-04" db="EMBL/GenBank/DDBJ databases">
        <title>Geobacter ruber sp. nov., ferric-reducing bacteria isolated from paddy soil.</title>
        <authorList>
            <person name="Xu Z."/>
            <person name="Masuda Y."/>
            <person name="Itoh H."/>
            <person name="Senoo K."/>
        </authorList>
    </citation>
    <scope>NUCLEOTIDE SEQUENCE [LARGE SCALE GENOMIC DNA]</scope>
    <source>
        <strain evidence="2 3">Red88</strain>
    </source>
</reference>
<dbReference type="GO" id="GO:0009231">
    <property type="term" value="P:riboflavin biosynthetic process"/>
    <property type="evidence" value="ECO:0007669"/>
    <property type="project" value="InterPro"/>
</dbReference>
<dbReference type="GO" id="GO:0008703">
    <property type="term" value="F:5-amino-6-(5-phosphoribosylamino)uracil reductase activity"/>
    <property type="evidence" value="ECO:0007669"/>
    <property type="project" value="InterPro"/>
</dbReference>
<dbReference type="OrthoDB" id="7342392at2"/>
<evidence type="ECO:0000313" key="2">
    <source>
        <dbReference type="EMBL" id="KAA0889806.1"/>
    </source>
</evidence>
<gene>
    <name evidence="2" type="ORF">ET418_13620</name>
</gene>
<name>A0A5A9X9Y2_9BACT</name>